<accession>A0A0J8TLT2</accession>
<proteinExistence type="predicted"/>
<evidence type="ECO:0000313" key="3">
    <source>
        <dbReference type="Proteomes" id="UP000054559"/>
    </source>
</evidence>
<feature type="compositionally biased region" description="Polar residues" evidence="1">
    <location>
        <begin position="29"/>
        <end position="39"/>
    </location>
</feature>
<organism evidence="2 3">
    <name type="scientific">Coccidioides immitis RMSCC 3703</name>
    <dbReference type="NCBI Taxonomy" id="454286"/>
    <lineage>
        <taxon>Eukaryota</taxon>
        <taxon>Fungi</taxon>
        <taxon>Dikarya</taxon>
        <taxon>Ascomycota</taxon>
        <taxon>Pezizomycotina</taxon>
        <taxon>Eurotiomycetes</taxon>
        <taxon>Eurotiomycetidae</taxon>
        <taxon>Onygenales</taxon>
        <taxon>Onygenaceae</taxon>
        <taxon>Coccidioides</taxon>
    </lineage>
</organism>
<name>A0A0J8TLT2_COCIT</name>
<dbReference type="AlphaFoldDB" id="A0A0J8TLT2"/>
<feature type="region of interest" description="Disordered" evidence="1">
    <location>
        <begin position="1"/>
        <end position="90"/>
    </location>
</feature>
<gene>
    <name evidence="2" type="ORF">CISG_10360</name>
</gene>
<evidence type="ECO:0000313" key="2">
    <source>
        <dbReference type="EMBL" id="KMU74617.1"/>
    </source>
</evidence>
<evidence type="ECO:0000256" key="1">
    <source>
        <dbReference type="SAM" id="MobiDB-lite"/>
    </source>
</evidence>
<dbReference type="EMBL" id="DS268310">
    <property type="protein sequence ID" value="KMU74617.1"/>
    <property type="molecule type" value="Genomic_DNA"/>
</dbReference>
<dbReference type="Proteomes" id="UP000054559">
    <property type="component" value="Unassembled WGS sequence"/>
</dbReference>
<protein>
    <submittedName>
        <fullName evidence="2">Uncharacterized protein</fullName>
    </submittedName>
</protein>
<feature type="compositionally biased region" description="Polar residues" evidence="1">
    <location>
        <begin position="72"/>
        <end position="81"/>
    </location>
</feature>
<sequence length="141" mass="15335">MSFQLPNHIPAFNSTQQQIKDGSWPAASASRSQHLNPSTCGGDPGLSQKLGNFINPSQDLPIQPDPCPSPASHHSFTSGPEISTPPPHTSLRGLILASLELPFPPHVCRDGRQRAPDRSPTKINYNYIIPEDVPRSITAKR</sequence>
<reference evidence="3" key="1">
    <citation type="journal article" date="2010" name="Genome Res.">
        <title>Population genomic sequencing of Coccidioides fungi reveals recent hybridization and transposon control.</title>
        <authorList>
            <person name="Neafsey D.E."/>
            <person name="Barker B.M."/>
            <person name="Sharpton T.J."/>
            <person name="Stajich J.E."/>
            <person name="Park D.J."/>
            <person name="Whiston E."/>
            <person name="Hung C.-Y."/>
            <person name="McMahan C."/>
            <person name="White J."/>
            <person name="Sykes S."/>
            <person name="Heiman D."/>
            <person name="Young S."/>
            <person name="Zeng Q."/>
            <person name="Abouelleil A."/>
            <person name="Aftuck L."/>
            <person name="Bessette D."/>
            <person name="Brown A."/>
            <person name="FitzGerald M."/>
            <person name="Lui A."/>
            <person name="Macdonald J.P."/>
            <person name="Priest M."/>
            <person name="Orbach M.J."/>
            <person name="Galgiani J.N."/>
            <person name="Kirkland T.N."/>
            <person name="Cole G.T."/>
            <person name="Birren B.W."/>
            <person name="Henn M.R."/>
            <person name="Taylor J.W."/>
            <person name="Rounsley S.D."/>
        </authorList>
    </citation>
    <scope>NUCLEOTIDE SEQUENCE [LARGE SCALE GENOMIC DNA]</scope>
    <source>
        <strain evidence="3">RMSCC 3703</strain>
    </source>
</reference>